<dbReference type="PANTHER" id="PTHR11945">
    <property type="entry name" value="MADS BOX PROTEIN"/>
    <property type="match status" value="1"/>
</dbReference>
<keyword evidence="5" id="KW-0539">Nucleus</keyword>
<comment type="caution">
    <text evidence="8">The sequence shown here is derived from an EMBL/GenBank/DDBJ whole genome shotgun (WGS) entry which is preliminary data.</text>
</comment>
<proteinExistence type="predicted"/>
<evidence type="ECO:0000256" key="6">
    <source>
        <dbReference type="SAM" id="Coils"/>
    </source>
</evidence>
<accession>A0ABD1IF39</accession>
<keyword evidence="4" id="KW-0804">Transcription</keyword>
<dbReference type="PANTHER" id="PTHR11945:SF176">
    <property type="entry name" value="MADS-BOX TRANSCRIPTION FACTOR FAMILY PROTEIN"/>
    <property type="match status" value="1"/>
</dbReference>
<dbReference type="CDD" id="cd00266">
    <property type="entry name" value="MADS_SRF_like"/>
    <property type="match status" value="1"/>
</dbReference>
<dbReference type="InterPro" id="IPR033897">
    <property type="entry name" value="SRF-like_MADS-box"/>
</dbReference>
<sequence length="353" mass="40179">MGRRKLKLEFIVKEKSRLQTLKNRREGLKKKLDQLRTLCDVPACMIIRDRATNFTSVWPEDSSQVRRLIDSYRANPSAVKAYGMSDFFKERQRNAEEELAKLRKKDVESKYPTWDHRLDLMDESKLRELSEKVRAKAEAVRSRIDFLKREVKEEEKSNVILDLGEFEEIVGQDEIFSIADGMAGTSADAQLPVVPEYYYCPPPPLKGEAMMKRENNNNNNVMLGLDGFEDIVDEDGRYSVADVMAVAMSANAQLPVPDHYFPPQDYIFSVADVMSAMSGNGQLPLPDYHCPPPLNLPPLPQPFFHDYCYPMDVNQNANWCALNMDQNLNCSSLDVNWYGGDDGGDLASIFGSR</sequence>
<dbReference type="SUPFAM" id="SSF55455">
    <property type="entry name" value="SRF-like"/>
    <property type="match status" value="1"/>
</dbReference>
<dbReference type="AlphaFoldDB" id="A0ABD1IF39"/>
<feature type="domain" description="MADS-box" evidence="7">
    <location>
        <begin position="1"/>
        <end position="47"/>
    </location>
</feature>
<dbReference type="EMBL" id="JBEAFC010000002">
    <property type="protein sequence ID" value="KAL1566429.1"/>
    <property type="molecule type" value="Genomic_DNA"/>
</dbReference>
<dbReference type="SMART" id="SM00432">
    <property type="entry name" value="MADS"/>
    <property type="match status" value="1"/>
</dbReference>
<evidence type="ECO:0000256" key="1">
    <source>
        <dbReference type="ARBA" id="ARBA00004123"/>
    </source>
</evidence>
<feature type="coiled-coil region" evidence="6">
    <location>
        <begin position="130"/>
        <end position="157"/>
    </location>
</feature>
<evidence type="ECO:0000259" key="7">
    <source>
        <dbReference type="PROSITE" id="PS50066"/>
    </source>
</evidence>
<keyword evidence="6" id="KW-0175">Coiled coil</keyword>
<gene>
    <name evidence="8" type="ORF">AAHA92_02038</name>
</gene>
<reference evidence="8 9" key="1">
    <citation type="submission" date="2024-06" db="EMBL/GenBank/DDBJ databases">
        <title>A chromosome level genome sequence of Diviner's sage (Salvia divinorum).</title>
        <authorList>
            <person name="Ford S.A."/>
            <person name="Ro D.-K."/>
            <person name="Ness R.W."/>
            <person name="Phillips M.A."/>
        </authorList>
    </citation>
    <scope>NUCLEOTIDE SEQUENCE [LARGE SCALE GENOMIC DNA]</scope>
    <source>
        <strain evidence="8">SAF-2024a</strain>
        <tissue evidence="8">Leaf</tissue>
    </source>
</reference>
<keyword evidence="9" id="KW-1185">Reference proteome</keyword>
<organism evidence="8 9">
    <name type="scientific">Salvia divinorum</name>
    <name type="common">Maria pastora</name>
    <name type="synonym">Diviner's sage</name>
    <dbReference type="NCBI Taxonomy" id="28513"/>
    <lineage>
        <taxon>Eukaryota</taxon>
        <taxon>Viridiplantae</taxon>
        <taxon>Streptophyta</taxon>
        <taxon>Embryophyta</taxon>
        <taxon>Tracheophyta</taxon>
        <taxon>Spermatophyta</taxon>
        <taxon>Magnoliopsida</taxon>
        <taxon>eudicotyledons</taxon>
        <taxon>Gunneridae</taxon>
        <taxon>Pentapetalae</taxon>
        <taxon>asterids</taxon>
        <taxon>lamiids</taxon>
        <taxon>Lamiales</taxon>
        <taxon>Lamiaceae</taxon>
        <taxon>Nepetoideae</taxon>
        <taxon>Mentheae</taxon>
        <taxon>Salviinae</taxon>
        <taxon>Salvia</taxon>
        <taxon>Salvia subgen. Calosphace</taxon>
    </lineage>
</organism>
<protein>
    <submittedName>
        <fullName evidence="8">Agamous-like MADS-box protein AGL86</fullName>
    </submittedName>
</protein>
<evidence type="ECO:0000256" key="3">
    <source>
        <dbReference type="ARBA" id="ARBA00023125"/>
    </source>
</evidence>
<evidence type="ECO:0000256" key="5">
    <source>
        <dbReference type="ARBA" id="ARBA00023242"/>
    </source>
</evidence>
<name>A0ABD1IF39_SALDI</name>
<keyword evidence="3" id="KW-0238">DNA-binding</keyword>
<dbReference type="GO" id="GO:0005634">
    <property type="term" value="C:nucleus"/>
    <property type="evidence" value="ECO:0007669"/>
    <property type="project" value="UniProtKB-SubCell"/>
</dbReference>
<dbReference type="PROSITE" id="PS50066">
    <property type="entry name" value="MADS_BOX_2"/>
    <property type="match status" value="1"/>
</dbReference>
<evidence type="ECO:0000256" key="4">
    <source>
        <dbReference type="ARBA" id="ARBA00023163"/>
    </source>
</evidence>
<dbReference type="GO" id="GO:0003677">
    <property type="term" value="F:DNA binding"/>
    <property type="evidence" value="ECO:0007669"/>
    <property type="project" value="UniProtKB-KW"/>
</dbReference>
<evidence type="ECO:0000313" key="8">
    <source>
        <dbReference type="EMBL" id="KAL1566429.1"/>
    </source>
</evidence>
<keyword evidence="2" id="KW-0805">Transcription regulation</keyword>
<dbReference type="Proteomes" id="UP001567538">
    <property type="component" value="Unassembled WGS sequence"/>
</dbReference>
<dbReference type="InterPro" id="IPR036879">
    <property type="entry name" value="TF_MADSbox_sf"/>
</dbReference>
<dbReference type="Gene3D" id="3.40.1810.10">
    <property type="entry name" value="Transcription factor, MADS-box"/>
    <property type="match status" value="1"/>
</dbReference>
<evidence type="ECO:0000256" key="2">
    <source>
        <dbReference type="ARBA" id="ARBA00023015"/>
    </source>
</evidence>
<dbReference type="InterPro" id="IPR002100">
    <property type="entry name" value="TF_MADSbox"/>
</dbReference>
<dbReference type="Pfam" id="PF00319">
    <property type="entry name" value="SRF-TF"/>
    <property type="match status" value="1"/>
</dbReference>
<feature type="coiled-coil region" evidence="6">
    <location>
        <begin position="11"/>
        <end position="38"/>
    </location>
</feature>
<evidence type="ECO:0000313" key="9">
    <source>
        <dbReference type="Proteomes" id="UP001567538"/>
    </source>
</evidence>
<comment type="subcellular location">
    <subcellularLocation>
        <location evidence="1">Nucleus</location>
    </subcellularLocation>
</comment>